<dbReference type="EMBL" id="HE577331">
    <property type="protein sequence ID" value="CCD03393.1"/>
    <property type="molecule type" value="Genomic_DNA"/>
</dbReference>
<gene>
    <name evidence="1" type="ORF">AZOBR_p440106</name>
</gene>
<evidence type="ECO:0000313" key="2">
    <source>
        <dbReference type="Proteomes" id="UP000007319"/>
    </source>
</evidence>
<dbReference type="KEGG" id="abs:AZOBR_p440106"/>
<accession>A0A9P1NRR9</accession>
<geneLocation type="plasmid" evidence="1 2">
    <name>AZOBR_p4</name>
</geneLocation>
<protein>
    <submittedName>
        <fullName evidence="1">Uncharacterized protein</fullName>
    </submittedName>
</protein>
<dbReference type="Proteomes" id="UP000007319">
    <property type="component" value="Plasmid AZOBR_p4"/>
</dbReference>
<proteinExistence type="predicted"/>
<keyword evidence="1" id="KW-0614">Plasmid</keyword>
<evidence type="ECO:0000313" key="1">
    <source>
        <dbReference type="EMBL" id="CCD03393.1"/>
    </source>
</evidence>
<organism evidence="1 2">
    <name type="scientific">Azospirillum baldaniorum</name>
    <dbReference type="NCBI Taxonomy" id="1064539"/>
    <lineage>
        <taxon>Bacteria</taxon>
        <taxon>Pseudomonadati</taxon>
        <taxon>Pseudomonadota</taxon>
        <taxon>Alphaproteobacteria</taxon>
        <taxon>Rhodospirillales</taxon>
        <taxon>Azospirillaceae</taxon>
        <taxon>Azospirillum</taxon>
    </lineage>
</organism>
<sequence length="30" mass="3311">MPAKGAAAWYPRPYLILIPLFPFLEGPPSP</sequence>
<dbReference type="AlphaFoldDB" id="A0A9P1NRR9"/>
<name>A0A9P1NRR9_9PROT</name>
<keyword evidence="2" id="KW-1185">Reference proteome</keyword>
<reference evidence="1 2" key="1">
    <citation type="journal article" date="2011" name="PLoS Genet.">
        <title>Azospirillum genomes reveal transition of bacteria from aquatic to terrestrial environments.</title>
        <authorList>
            <person name="Wisniewski-Dye F."/>
            <person name="Borziak K."/>
            <person name="Khalsa-Moyers G."/>
            <person name="Alexandre G."/>
            <person name="Sukharnikov L.O."/>
            <person name="Wuichet K."/>
            <person name="Hurst G.B."/>
            <person name="McDonald W.H."/>
            <person name="Robertson J.S."/>
            <person name="Barbe V."/>
            <person name="Calteau A."/>
            <person name="Rouy Z."/>
            <person name="Mangenot S."/>
            <person name="Prigent-Combaret C."/>
            <person name="Normand P."/>
            <person name="Boyer M."/>
            <person name="Siguier P."/>
            <person name="Dessaux Y."/>
            <person name="Elmerich C."/>
            <person name="Condemine G."/>
            <person name="Krishnen G."/>
            <person name="Kennedy I."/>
            <person name="Paterson A.H."/>
            <person name="Gonzalez V."/>
            <person name="Mavingui P."/>
            <person name="Zhulin I.B."/>
        </authorList>
    </citation>
    <scope>NUCLEOTIDE SEQUENCE [LARGE SCALE GENOMIC DNA]</scope>
    <source>
        <strain evidence="1 2">Sp245</strain>
    </source>
</reference>